<keyword evidence="2" id="KW-0813">Transport</keyword>
<evidence type="ECO:0000256" key="1">
    <source>
        <dbReference type="ARBA" id="ARBA00004651"/>
    </source>
</evidence>
<evidence type="ECO:0000256" key="2">
    <source>
        <dbReference type="ARBA" id="ARBA00022448"/>
    </source>
</evidence>
<accession>A0A0P8W4D3</accession>
<dbReference type="AlphaFoldDB" id="A0A0P8W4D3"/>
<organism evidence="9 10">
    <name type="scientific">Oxobacter pfennigii</name>
    <dbReference type="NCBI Taxonomy" id="36849"/>
    <lineage>
        <taxon>Bacteria</taxon>
        <taxon>Bacillati</taxon>
        <taxon>Bacillota</taxon>
        <taxon>Clostridia</taxon>
        <taxon>Eubacteriales</taxon>
        <taxon>Clostridiaceae</taxon>
        <taxon>Oxobacter</taxon>
    </lineage>
</organism>
<dbReference type="OrthoDB" id="1673995at2"/>
<comment type="caution">
    <text evidence="9">The sequence shown here is derived from an EMBL/GenBank/DDBJ whole genome shotgun (WGS) entry which is preliminary data.</text>
</comment>
<reference evidence="9 10" key="1">
    <citation type="submission" date="2015-09" db="EMBL/GenBank/DDBJ databases">
        <title>Genome sequence of Oxobacter pfennigii DSM 3222.</title>
        <authorList>
            <person name="Poehlein A."/>
            <person name="Bengelsdorf F.R."/>
            <person name="Schiel-Bengelsdorf B."/>
            <person name="Duerre P."/>
            <person name="Daniel R."/>
        </authorList>
    </citation>
    <scope>NUCLEOTIDE SEQUENCE [LARGE SCALE GENOMIC DNA]</scope>
    <source>
        <strain evidence="9 10">DSM 3222</strain>
    </source>
</reference>
<dbReference type="PROSITE" id="PS50850">
    <property type="entry name" value="MFS"/>
    <property type="match status" value="1"/>
</dbReference>
<proteinExistence type="predicted"/>
<evidence type="ECO:0000256" key="7">
    <source>
        <dbReference type="SAM" id="Phobius"/>
    </source>
</evidence>
<keyword evidence="3" id="KW-1003">Cell membrane</keyword>
<gene>
    <name evidence="9" type="primary">sauU_3</name>
    <name evidence="9" type="ORF">OXPF_43390</name>
</gene>
<dbReference type="InterPro" id="IPR011701">
    <property type="entry name" value="MFS"/>
</dbReference>
<dbReference type="PANTHER" id="PTHR43124">
    <property type="entry name" value="PURINE EFFLUX PUMP PBUE"/>
    <property type="match status" value="1"/>
</dbReference>
<feature type="transmembrane region" description="Helical" evidence="7">
    <location>
        <begin position="143"/>
        <end position="164"/>
    </location>
</feature>
<evidence type="ECO:0000256" key="3">
    <source>
        <dbReference type="ARBA" id="ARBA00022475"/>
    </source>
</evidence>
<feature type="transmembrane region" description="Helical" evidence="7">
    <location>
        <begin position="321"/>
        <end position="337"/>
    </location>
</feature>
<dbReference type="PANTHER" id="PTHR43124:SF3">
    <property type="entry name" value="CHLORAMPHENICOL EFFLUX PUMP RV0191"/>
    <property type="match status" value="1"/>
</dbReference>
<dbReference type="GO" id="GO:0022857">
    <property type="term" value="F:transmembrane transporter activity"/>
    <property type="evidence" value="ECO:0007669"/>
    <property type="project" value="InterPro"/>
</dbReference>
<keyword evidence="5 7" id="KW-1133">Transmembrane helix</keyword>
<dbReference type="Pfam" id="PF07690">
    <property type="entry name" value="MFS_1"/>
    <property type="match status" value="1"/>
</dbReference>
<feature type="domain" description="Major facilitator superfamily (MFS) profile" evidence="8">
    <location>
        <begin position="21"/>
        <end position="409"/>
    </location>
</feature>
<dbReference type="Proteomes" id="UP000050326">
    <property type="component" value="Unassembled WGS sequence"/>
</dbReference>
<evidence type="ECO:0000313" key="10">
    <source>
        <dbReference type="Proteomes" id="UP000050326"/>
    </source>
</evidence>
<feature type="transmembrane region" description="Helical" evidence="7">
    <location>
        <begin position="59"/>
        <end position="79"/>
    </location>
</feature>
<keyword evidence="4 7" id="KW-0812">Transmembrane</keyword>
<feature type="transmembrane region" description="Helical" evidence="7">
    <location>
        <begin position="298"/>
        <end position="315"/>
    </location>
</feature>
<dbReference type="STRING" id="36849.OXPF_43390"/>
<evidence type="ECO:0000313" key="9">
    <source>
        <dbReference type="EMBL" id="KPU42554.1"/>
    </source>
</evidence>
<dbReference type="InterPro" id="IPR036259">
    <property type="entry name" value="MFS_trans_sf"/>
</dbReference>
<feature type="transmembrane region" description="Helical" evidence="7">
    <location>
        <begin position="112"/>
        <end position="131"/>
    </location>
</feature>
<feature type="transmembrane region" description="Helical" evidence="7">
    <location>
        <begin position="176"/>
        <end position="195"/>
    </location>
</feature>
<sequence>MTEVKAVNQSEEKVTWYSWLVAALCMLTYAVSFISRTVWTVAIPTAAPQLGITMTQAGGLMSAYYVGYVASNFFSGYFIDKFGPRKSLSVSSLLTAVFTFLIIFSSNYWVLFFLRVMAGIASGPLFAGGAKMNLGWFTDRRRAVAMGFIMTGPTFGTFISGVAFTPIINTFGWRPAFTWAAVAALVVAVVFQIFAKERGAALAQSGKKEKTAEEKAADMKGALKILLSKEFVLGTIVQFLSVGANQGFNTFTMPFFMNVHGFTLPVAGAIFAAANGVRLFTPTIGGLITDMLKSRRNLAMMSYGLTAVTTAMLVMTKNVSFLWGIMLIRGLVAAFGNNNNVMQTERAKGPYAGTAMGIYNALCQLGSVVYPLLIGFILDATASYTIVIMVVALSFVIQVLCMLPMKETMQKTEAKTA</sequence>
<protein>
    <submittedName>
        <fullName evidence="9">Putative sulfoacetate transporter SauU</fullName>
    </submittedName>
</protein>
<feature type="transmembrane region" description="Helical" evidence="7">
    <location>
        <begin position="384"/>
        <end position="405"/>
    </location>
</feature>
<dbReference type="RefSeq" id="WP_054877251.1">
    <property type="nucleotide sequence ID" value="NZ_LKET01000068.1"/>
</dbReference>
<name>A0A0P8W4D3_9CLOT</name>
<evidence type="ECO:0000256" key="5">
    <source>
        <dbReference type="ARBA" id="ARBA00022989"/>
    </source>
</evidence>
<dbReference type="GO" id="GO:0005886">
    <property type="term" value="C:plasma membrane"/>
    <property type="evidence" value="ECO:0007669"/>
    <property type="project" value="UniProtKB-SubCell"/>
</dbReference>
<dbReference type="SUPFAM" id="SSF103473">
    <property type="entry name" value="MFS general substrate transporter"/>
    <property type="match status" value="1"/>
</dbReference>
<feature type="transmembrane region" description="Helical" evidence="7">
    <location>
        <begin position="358"/>
        <end position="378"/>
    </location>
</feature>
<feature type="transmembrane region" description="Helical" evidence="7">
    <location>
        <begin position="225"/>
        <end position="243"/>
    </location>
</feature>
<dbReference type="InterPro" id="IPR020846">
    <property type="entry name" value="MFS_dom"/>
</dbReference>
<feature type="transmembrane region" description="Helical" evidence="7">
    <location>
        <begin position="255"/>
        <end position="277"/>
    </location>
</feature>
<keyword evidence="6 7" id="KW-0472">Membrane</keyword>
<dbReference type="InterPro" id="IPR050189">
    <property type="entry name" value="MFS_Efflux_Transporters"/>
</dbReference>
<comment type="subcellular location">
    <subcellularLocation>
        <location evidence="1">Cell membrane</location>
        <topology evidence="1">Multi-pass membrane protein</topology>
    </subcellularLocation>
</comment>
<feature type="transmembrane region" description="Helical" evidence="7">
    <location>
        <begin position="88"/>
        <end position="106"/>
    </location>
</feature>
<evidence type="ECO:0000259" key="8">
    <source>
        <dbReference type="PROSITE" id="PS50850"/>
    </source>
</evidence>
<evidence type="ECO:0000256" key="6">
    <source>
        <dbReference type="ARBA" id="ARBA00023136"/>
    </source>
</evidence>
<evidence type="ECO:0000256" key="4">
    <source>
        <dbReference type="ARBA" id="ARBA00022692"/>
    </source>
</evidence>
<keyword evidence="10" id="KW-1185">Reference proteome</keyword>
<dbReference type="Gene3D" id="1.20.1250.20">
    <property type="entry name" value="MFS general substrate transporter like domains"/>
    <property type="match status" value="2"/>
</dbReference>
<feature type="transmembrane region" description="Helical" evidence="7">
    <location>
        <begin position="16"/>
        <end position="39"/>
    </location>
</feature>
<dbReference type="EMBL" id="LKET01000068">
    <property type="protein sequence ID" value="KPU42554.1"/>
    <property type="molecule type" value="Genomic_DNA"/>
</dbReference>